<evidence type="ECO:0000313" key="5">
    <source>
        <dbReference type="Proteomes" id="UP000265691"/>
    </source>
</evidence>
<dbReference type="SMART" id="SM00065">
    <property type="entry name" value="GAF"/>
    <property type="match status" value="1"/>
</dbReference>
<keyword evidence="5" id="KW-1185">Reference proteome</keyword>
<dbReference type="InterPro" id="IPR000614">
    <property type="entry name" value="FRMsr_CS"/>
</dbReference>
<proteinExistence type="inferred from homology"/>
<dbReference type="Proteomes" id="UP000265691">
    <property type="component" value="Unassembled WGS sequence"/>
</dbReference>
<organism evidence="4 5">
    <name type="scientific">Psittacicella hinzii</name>
    <dbReference type="NCBI Taxonomy" id="2028575"/>
    <lineage>
        <taxon>Bacteria</taxon>
        <taxon>Pseudomonadati</taxon>
        <taxon>Pseudomonadota</taxon>
        <taxon>Gammaproteobacteria</taxon>
        <taxon>Pasteurellales</taxon>
        <taxon>Psittacicellaceae</taxon>
        <taxon>Psittacicella</taxon>
    </lineage>
</organism>
<keyword evidence="2" id="KW-0472">Membrane</keyword>
<keyword evidence="2" id="KW-0812">Transmembrane</keyword>
<dbReference type="InterPro" id="IPR051330">
    <property type="entry name" value="Phosphatase_reg/MetRdx"/>
</dbReference>
<dbReference type="PANTHER" id="PTHR21021">
    <property type="entry name" value="GAF/PUTATIVE CYTOSKELETAL PROTEIN"/>
    <property type="match status" value="1"/>
</dbReference>
<comment type="similarity">
    <text evidence="1">Belongs to the free Met sulfoxide reductase family.</text>
</comment>
<dbReference type="SUPFAM" id="SSF55781">
    <property type="entry name" value="GAF domain-like"/>
    <property type="match status" value="1"/>
</dbReference>
<evidence type="ECO:0000259" key="3">
    <source>
        <dbReference type="SMART" id="SM00065"/>
    </source>
</evidence>
<dbReference type="OrthoDB" id="9796252at2"/>
<accession>A0A3A1Y314</accession>
<dbReference type="InterPro" id="IPR003018">
    <property type="entry name" value="GAF"/>
</dbReference>
<dbReference type="InterPro" id="IPR029016">
    <property type="entry name" value="GAF-like_dom_sf"/>
</dbReference>
<feature type="domain" description="GAF" evidence="3">
    <location>
        <begin position="34"/>
        <end position="174"/>
    </location>
</feature>
<sequence>MTAHLLNQVNLEELTPEYKTLVKQVASTIEPDNNLVSLLSNVSALLNEHLKDINWVGFYLLQQEEQVLYLGPFQGKAACTRIPLGKGVCGTVAKENKTQRVADVHQFPGHIACDSASNSEIVIPIKVGRDVVGVLDIDSPSLDRFSAEDQKGLEAVVKVLNAQLARLDADNFAVYYDTPNNLSYKSSKYLSFGVGIGVILGLVFAGLFLLF</sequence>
<reference evidence="4 5" key="1">
    <citation type="submission" date="2017-08" db="EMBL/GenBank/DDBJ databases">
        <title>Reclassification of Bisgaard taxon 37 and 44.</title>
        <authorList>
            <person name="Christensen H."/>
        </authorList>
    </citation>
    <scope>NUCLEOTIDE SEQUENCE [LARGE SCALE GENOMIC DNA]</scope>
    <source>
        <strain evidence="4 5">B96_3</strain>
    </source>
</reference>
<dbReference type="AlphaFoldDB" id="A0A3A1Y314"/>
<protein>
    <recommendedName>
        <fullName evidence="3">GAF domain-containing protein</fullName>
    </recommendedName>
</protein>
<feature type="transmembrane region" description="Helical" evidence="2">
    <location>
        <begin position="189"/>
        <end position="210"/>
    </location>
</feature>
<evidence type="ECO:0000313" key="4">
    <source>
        <dbReference type="EMBL" id="RIY31965.1"/>
    </source>
</evidence>
<dbReference type="PROSITE" id="PS01320">
    <property type="entry name" value="UPF0067"/>
    <property type="match status" value="1"/>
</dbReference>
<evidence type="ECO:0000256" key="2">
    <source>
        <dbReference type="SAM" id="Phobius"/>
    </source>
</evidence>
<dbReference type="GO" id="GO:0033745">
    <property type="term" value="F:L-methionine-(R)-S-oxide reductase activity"/>
    <property type="evidence" value="ECO:0007669"/>
    <property type="project" value="TreeGrafter"/>
</dbReference>
<gene>
    <name evidence="4" type="ORF">CKF54_05860</name>
</gene>
<dbReference type="Pfam" id="PF01590">
    <property type="entry name" value="GAF"/>
    <property type="match status" value="1"/>
</dbReference>
<dbReference type="PANTHER" id="PTHR21021:SF15">
    <property type="entry name" value="FREE METHIONINE-R-SULFOXIDE REDUCTASE"/>
    <property type="match status" value="1"/>
</dbReference>
<dbReference type="GO" id="GO:0005829">
    <property type="term" value="C:cytosol"/>
    <property type="evidence" value="ECO:0007669"/>
    <property type="project" value="TreeGrafter"/>
</dbReference>
<dbReference type="EMBL" id="NRHC01000073">
    <property type="protein sequence ID" value="RIY31965.1"/>
    <property type="molecule type" value="Genomic_DNA"/>
</dbReference>
<dbReference type="RefSeq" id="WP_119525434.1">
    <property type="nucleotide sequence ID" value="NZ_NRHC01000073.1"/>
</dbReference>
<dbReference type="Gene3D" id="3.30.450.40">
    <property type="match status" value="1"/>
</dbReference>
<comment type="caution">
    <text evidence="4">The sequence shown here is derived from an EMBL/GenBank/DDBJ whole genome shotgun (WGS) entry which is preliminary data.</text>
</comment>
<keyword evidence="2" id="KW-1133">Transmembrane helix</keyword>
<dbReference type="FunFam" id="3.30.450.40:FF:000008">
    <property type="entry name" value="GAF domain-containing proteins"/>
    <property type="match status" value="1"/>
</dbReference>
<name>A0A3A1Y314_9GAMM</name>
<evidence type="ECO:0000256" key="1">
    <source>
        <dbReference type="ARBA" id="ARBA00038454"/>
    </source>
</evidence>